<dbReference type="PRINTS" id="PR01434">
    <property type="entry name" value="NADHDHGNASE5"/>
</dbReference>
<evidence type="ECO:0000256" key="10">
    <source>
        <dbReference type="ARBA" id="ARBA00023065"/>
    </source>
</evidence>
<feature type="transmembrane region" description="Helical" evidence="14">
    <location>
        <begin position="657"/>
        <end position="674"/>
    </location>
</feature>
<feature type="transmembrane region" description="Helical" evidence="14">
    <location>
        <begin position="432"/>
        <end position="454"/>
    </location>
</feature>
<dbReference type="GO" id="GO:0015297">
    <property type="term" value="F:antiporter activity"/>
    <property type="evidence" value="ECO:0007669"/>
    <property type="project" value="UniProtKB-KW"/>
</dbReference>
<evidence type="ECO:0000256" key="11">
    <source>
        <dbReference type="ARBA" id="ARBA00023136"/>
    </source>
</evidence>
<evidence type="ECO:0000313" key="19">
    <source>
        <dbReference type="EMBL" id="MBB6444639.1"/>
    </source>
</evidence>
<feature type="transmembrane region" description="Helical" evidence="14">
    <location>
        <begin position="680"/>
        <end position="701"/>
    </location>
</feature>
<feature type="domain" description="MrpA C-terminal/MbhD" evidence="17">
    <location>
        <begin position="639"/>
        <end position="702"/>
    </location>
</feature>
<evidence type="ECO:0000256" key="4">
    <source>
        <dbReference type="ARBA" id="ARBA00022449"/>
    </source>
</evidence>
<feature type="transmembrane region" description="Helical" evidence="14">
    <location>
        <begin position="135"/>
        <end position="155"/>
    </location>
</feature>
<evidence type="ECO:0000256" key="13">
    <source>
        <dbReference type="RuleBase" id="RU000320"/>
    </source>
</evidence>
<name>A0A7X0HPX9_9BACI</name>
<dbReference type="GO" id="GO:0005886">
    <property type="term" value="C:plasma membrane"/>
    <property type="evidence" value="ECO:0007669"/>
    <property type="project" value="UniProtKB-SubCell"/>
</dbReference>
<evidence type="ECO:0000256" key="6">
    <source>
        <dbReference type="ARBA" id="ARBA00022692"/>
    </source>
</evidence>
<feature type="transmembrane region" description="Helical" evidence="14">
    <location>
        <begin position="71"/>
        <end position="101"/>
    </location>
</feature>
<evidence type="ECO:0000256" key="14">
    <source>
        <dbReference type="SAM" id="Phobius"/>
    </source>
</evidence>
<dbReference type="Pfam" id="PF00361">
    <property type="entry name" value="Proton_antipo_M"/>
    <property type="match status" value="1"/>
</dbReference>
<feature type="transmembrane region" description="Helical" evidence="14">
    <location>
        <begin position="6"/>
        <end position="25"/>
    </location>
</feature>
<evidence type="ECO:0000259" key="17">
    <source>
        <dbReference type="Pfam" id="PF13244"/>
    </source>
</evidence>
<dbReference type="GO" id="GO:1902600">
    <property type="term" value="P:proton transmembrane transport"/>
    <property type="evidence" value="ECO:0007669"/>
    <property type="project" value="UniProtKB-KW"/>
</dbReference>
<evidence type="ECO:0000256" key="5">
    <source>
        <dbReference type="ARBA" id="ARBA00022475"/>
    </source>
</evidence>
<feature type="transmembrane region" description="Helical" evidence="14">
    <location>
        <begin position="773"/>
        <end position="791"/>
    </location>
</feature>
<keyword evidence="4" id="KW-0050">Antiport</keyword>
<feature type="transmembrane region" description="Helical" evidence="14">
    <location>
        <begin position="301"/>
        <end position="323"/>
    </location>
</feature>
<evidence type="ECO:0000256" key="1">
    <source>
        <dbReference type="ARBA" id="ARBA00004651"/>
    </source>
</evidence>
<evidence type="ECO:0000256" key="8">
    <source>
        <dbReference type="ARBA" id="ARBA00022989"/>
    </source>
</evidence>
<feature type="transmembrane region" description="Helical" evidence="14">
    <location>
        <begin position="475"/>
        <end position="494"/>
    </location>
</feature>
<organism evidence="19 20">
    <name type="scientific">Bacillus benzoevorans</name>
    <dbReference type="NCBI Taxonomy" id="1456"/>
    <lineage>
        <taxon>Bacteria</taxon>
        <taxon>Bacillati</taxon>
        <taxon>Bacillota</taxon>
        <taxon>Bacilli</taxon>
        <taxon>Bacillales</taxon>
        <taxon>Bacillaceae</taxon>
        <taxon>Bacillus</taxon>
    </lineage>
</organism>
<feature type="transmembrane region" description="Helical" evidence="14">
    <location>
        <begin position="209"/>
        <end position="234"/>
    </location>
</feature>
<keyword evidence="9" id="KW-0915">Sodium</keyword>
<feature type="domain" description="NADH:quinone oxidoreductase/Mrp antiporter transmembrane" evidence="15">
    <location>
        <begin position="130"/>
        <end position="427"/>
    </location>
</feature>
<dbReference type="PANTHER" id="PTHR43373:SF1">
    <property type="entry name" value="NA(+)_H(+) ANTIPORTER SUBUNIT A"/>
    <property type="match status" value="1"/>
</dbReference>
<dbReference type="PANTHER" id="PTHR43373">
    <property type="entry name" value="NA(+)/H(+) ANTIPORTER SUBUNIT"/>
    <property type="match status" value="1"/>
</dbReference>
<keyword evidence="8 14" id="KW-1133">Transmembrane helix</keyword>
<feature type="transmembrane region" description="Helical" evidence="14">
    <location>
        <begin position="376"/>
        <end position="400"/>
    </location>
</feature>
<feature type="transmembrane region" description="Helical" evidence="14">
    <location>
        <begin position="597"/>
        <end position="619"/>
    </location>
</feature>
<dbReference type="EMBL" id="JACHGK010000003">
    <property type="protein sequence ID" value="MBB6444639.1"/>
    <property type="molecule type" value="Genomic_DNA"/>
</dbReference>
<feature type="domain" description="NADH-Ubiquinone oxidoreductase (complex I) chain 5 N-terminal" evidence="16">
    <location>
        <begin position="66"/>
        <end position="113"/>
    </location>
</feature>
<dbReference type="InterPro" id="IPR005663">
    <property type="entry name" value="MrpA/MnhA1/PhaAB"/>
</dbReference>
<feature type="transmembrane region" description="Helical" evidence="14">
    <location>
        <begin position="713"/>
        <end position="735"/>
    </location>
</feature>
<comment type="subcellular location">
    <subcellularLocation>
        <location evidence="1">Cell membrane</location>
        <topology evidence="1">Multi-pass membrane protein</topology>
    </subcellularLocation>
    <subcellularLocation>
        <location evidence="13">Membrane</location>
        <topology evidence="13">Multi-pass membrane protein</topology>
    </subcellularLocation>
</comment>
<feature type="transmembrane region" description="Helical" evidence="14">
    <location>
        <begin position="335"/>
        <end position="364"/>
    </location>
</feature>
<evidence type="ECO:0000313" key="20">
    <source>
        <dbReference type="Proteomes" id="UP000531594"/>
    </source>
</evidence>
<dbReference type="RefSeq" id="WP_184523914.1">
    <property type="nucleotide sequence ID" value="NZ_JACHGK010000003.1"/>
</dbReference>
<evidence type="ECO:0000256" key="12">
    <source>
        <dbReference type="ARBA" id="ARBA00023201"/>
    </source>
</evidence>
<keyword evidence="11 14" id="KW-0472">Membrane</keyword>
<keyword evidence="3" id="KW-0813">Transport</keyword>
<dbReference type="Pfam" id="PF20501">
    <property type="entry name" value="MbhE"/>
    <property type="match status" value="1"/>
</dbReference>
<dbReference type="Pfam" id="PF13244">
    <property type="entry name" value="MbhD"/>
    <property type="match status" value="1"/>
</dbReference>
<protein>
    <submittedName>
        <fullName evidence="19">Multicomponent Na+:H+ antiporter subunit A</fullName>
    </submittedName>
</protein>
<dbReference type="GO" id="GO:0006814">
    <property type="term" value="P:sodium ion transport"/>
    <property type="evidence" value="ECO:0007669"/>
    <property type="project" value="UniProtKB-KW"/>
</dbReference>
<dbReference type="AlphaFoldDB" id="A0A7X0HPX9"/>
<feature type="transmembrane region" description="Helical" evidence="14">
    <location>
        <begin position="534"/>
        <end position="551"/>
    </location>
</feature>
<reference evidence="19 20" key="1">
    <citation type="submission" date="2020-08" db="EMBL/GenBank/DDBJ databases">
        <title>Genomic Encyclopedia of Type Strains, Phase IV (KMG-IV): sequencing the most valuable type-strain genomes for metagenomic binning, comparative biology and taxonomic classification.</title>
        <authorList>
            <person name="Goeker M."/>
        </authorList>
    </citation>
    <scope>NUCLEOTIDE SEQUENCE [LARGE SCALE GENOMIC DNA]</scope>
    <source>
        <strain evidence="19 20">DSM 5391</strain>
    </source>
</reference>
<accession>A0A7X0HPX9</accession>
<dbReference type="InterPro" id="IPR046806">
    <property type="entry name" value="MrpA_C/MbhE"/>
</dbReference>
<proteinExistence type="inferred from homology"/>
<comment type="caution">
    <text evidence="19">The sequence shown here is derived from an EMBL/GenBank/DDBJ whole genome shotgun (WGS) entry which is preliminary data.</text>
</comment>
<gene>
    <name evidence="19" type="ORF">HNR53_001248</name>
</gene>
<feature type="transmembrane region" description="Helical" evidence="14">
    <location>
        <begin position="167"/>
        <end position="189"/>
    </location>
</feature>
<feature type="transmembrane region" description="Helical" evidence="14">
    <location>
        <begin position="113"/>
        <end position="129"/>
    </location>
</feature>
<evidence type="ECO:0000256" key="9">
    <source>
        <dbReference type="ARBA" id="ARBA00023053"/>
    </source>
</evidence>
<dbReference type="InterPro" id="IPR001516">
    <property type="entry name" value="Proton_antipo_N"/>
</dbReference>
<dbReference type="InterPro" id="IPR001750">
    <property type="entry name" value="ND/Mrp_TM"/>
</dbReference>
<evidence type="ECO:0000256" key="2">
    <source>
        <dbReference type="ARBA" id="ARBA00008483"/>
    </source>
</evidence>
<feature type="transmembrane region" description="Helical" evidence="14">
    <location>
        <begin position="246"/>
        <end position="268"/>
    </location>
</feature>
<feature type="transmembrane region" description="Helical" evidence="14">
    <location>
        <begin position="32"/>
        <end position="51"/>
    </location>
</feature>
<feature type="domain" description="MrpA C-terminal/MbhE" evidence="18">
    <location>
        <begin position="717"/>
        <end position="792"/>
    </location>
</feature>
<evidence type="ECO:0000259" key="18">
    <source>
        <dbReference type="Pfam" id="PF20501"/>
    </source>
</evidence>
<evidence type="ECO:0000256" key="3">
    <source>
        <dbReference type="ARBA" id="ARBA00022448"/>
    </source>
</evidence>
<dbReference type="NCBIfam" id="TIGR00940">
    <property type="entry name" value="2a6301s01"/>
    <property type="match status" value="1"/>
</dbReference>
<keyword evidence="7" id="KW-0375">Hydrogen ion transport</keyword>
<keyword evidence="20" id="KW-1185">Reference proteome</keyword>
<evidence type="ECO:0000259" key="15">
    <source>
        <dbReference type="Pfam" id="PF00361"/>
    </source>
</evidence>
<dbReference type="NCBIfam" id="NF009285">
    <property type="entry name" value="PRK12645.1"/>
    <property type="match status" value="1"/>
</dbReference>
<sequence>MSLLQFMIFIPFIFSIVVPFLYRYFTPRIHTGWFVLPVPIIIFLYLCRYIADVSNGKVFIYTLPWIPTFNIYFTAVVDGLSLVFALLISGVGSLVILYSIYYLSKQREALHNFYVYLLLFMGAMLGVVFSDNAFVLYVFWELTSISSFLLIAYWYQRRKSRYGAQKSLIITVFGGLAMLAGFLMLSLISGTYSIREMVQKAETIGADSLFLPAMICILFGAFTKSAQFPFSIWLPDAMEAPTPISAFLHSATMVKAGIFLVARFTPVFGGNAEWFWIISITGTITLVYGSLNAVKQTDLKALLAYSTISQLGLIMSLLGLGSVSMYTGMGDESSVYAAAVFAAIFHLINHSTFKGSLFMVVGIIDHETGTRDIRRLGGLLHYMPISFTLAVIGSFSMAGIPPFNGFLSKEMFFTNMLSISQLNVLQLETWGILFPVIAWVASVFTFVYCMILVFKTFTGKRRRIELDKKPHEPAVGMLIPPAILAALVIVLFFIPNTAAEYLIMPAFNAVLPSIAENGGFQITISPWHGFTAELFMTMGVFVFGVILYRTFKKWVRIFRNYPSFLTLNNFYDRWLEKSESFSMKWTNRYMTGSIRHYLIYILVFFIIVMGGASLILNGISFDTTQDAPINFYEAALITCMVIAAFAVMFAKTRMVSLIAVGALGFIVAMFFVIFRAPDLALTQLVVETVTTSLFLLCFYHLPDFGKRMGGLSFKAVNFIISLGVGIIVTILALAANGNRMFPPIVHYFENAYKLAGAKNIVNAILVDFRGIDTMLEISVLCIAGLGVYTLIKLKLGGEKNETK</sequence>
<comment type="similarity">
    <text evidence="2">Belongs to the CPA3 antiporters (TC 2.A.63) subunit A family.</text>
</comment>
<evidence type="ECO:0000259" key="16">
    <source>
        <dbReference type="Pfam" id="PF00662"/>
    </source>
</evidence>
<dbReference type="InterPro" id="IPR050616">
    <property type="entry name" value="CPA3_Na-H_Antiporter_A"/>
</dbReference>
<keyword evidence="10" id="KW-0406">Ion transport</keyword>
<feature type="transmembrane region" description="Helical" evidence="14">
    <location>
        <begin position="274"/>
        <end position="294"/>
    </location>
</feature>
<keyword evidence="5" id="KW-1003">Cell membrane</keyword>
<feature type="transmembrane region" description="Helical" evidence="14">
    <location>
        <begin position="631"/>
        <end position="650"/>
    </location>
</feature>
<dbReference type="InterPro" id="IPR025383">
    <property type="entry name" value="MrpA_C/MbhD"/>
</dbReference>
<keyword evidence="6 13" id="KW-0812">Transmembrane</keyword>
<dbReference type="Proteomes" id="UP000531594">
    <property type="component" value="Unassembled WGS sequence"/>
</dbReference>
<evidence type="ECO:0000256" key="7">
    <source>
        <dbReference type="ARBA" id="ARBA00022781"/>
    </source>
</evidence>
<keyword evidence="12" id="KW-0739">Sodium transport</keyword>
<dbReference type="Pfam" id="PF00662">
    <property type="entry name" value="Proton_antipo_N"/>
    <property type="match status" value="1"/>
</dbReference>